<sequence length="181" mass="20114">MFTSTSFNFEQLPSFKLKVAQMSYVSLLMLNFIHNFKQQIKRKVGESSRNHTCCDRETQAEERDSKPQVSISASPWSHPSPGECGSSYWGVSIRAGCHLQRASGNNPSICLVKVSSRVLDGGSYLGPLQSSLIRSTEAPPADPGIMFRSSALFKTCKRRSGKTDAKLKCDVMRRVEMSVRC</sequence>
<evidence type="ECO:0000313" key="3">
    <source>
        <dbReference type="Proteomes" id="UP000324222"/>
    </source>
</evidence>
<evidence type="ECO:0000313" key="2">
    <source>
        <dbReference type="EMBL" id="MPC58615.1"/>
    </source>
</evidence>
<evidence type="ECO:0000256" key="1">
    <source>
        <dbReference type="SAM" id="MobiDB-lite"/>
    </source>
</evidence>
<proteinExistence type="predicted"/>
<accession>A0A5B7GME0</accession>
<feature type="compositionally biased region" description="Polar residues" evidence="1">
    <location>
        <begin position="67"/>
        <end position="77"/>
    </location>
</feature>
<keyword evidence="3" id="KW-1185">Reference proteome</keyword>
<protein>
    <submittedName>
        <fullName evidence="2">Uncharacterized protein</fullName>
    </submittedName>
</protein>
<feature type="compositionally biased region" description="Basic and acidic residues" evidence="1">
    <location>
        <begin position="47"/>
        <end position="66"/>
    </location>
</feature>
<comment type="caution">
    <text evidence="2">The sequence shown here is derived from an EMBL/GenBank/DDBJ whole genome shotgun (WGS) entry which is preliminary data.</text>
</comment>
<feature type="region of interest" description="Disordered" evidence="1">
    <location>
        <begin position="47"/>
        <end position="78"/>
    </location>
</feature>
<dbReference type="Proteomes" id="UP000324222">
    <property type="component" value="Unassembled WGS sequence"/>
</dbReference>
<gene>
    <name evidence="2" type="ORF">E2C01_052622</name>
</gene>
<dbReference type="AlphaFoldDB" id="A0A5B7GME0"/>
<reference evidence="2 3" key="1">
    <citation type="submission" date="2019-05" db="EMBL/GenBank/DDBJ databases">
        <title>Another draft genome of Portunus trituberculatus and its Hox gene families provides insights of decapod evolution.</title>
        <authorList>
            <person name="Jeong J.-H."/>
            <person name="Song I."/>
            <person name="Kim S."/>
            <person name="Choi T."/>
            <person name="Kim D."/>
            <person name="Ryu S."/>
            <person name="Kim W."/>
        </authorList>
    </citation>
    <scope>NUCLEOTIDE SEQUENCE [LARGE SCALE GENOMIC DNA]</scope>
    <source>
        <tissue evidence="2">Muscle</tissue>
    </source>
</reference>
<name>A0A5B7GME0_PORTR</name>
<dbReference type="EMBL" id="VSRR010015840">
    <property type="protein sequence ID" value="MPC58615.1"/>
    <property type="molecule type" value="Genomic_DNA"/>
</dbReference>
<organism evidence="2 3">
    <name type="scientific">Portunus trituberculatus</name>
    <name type="common">Swimming crab</name>
    <name type="synonym">Neptunus trituberculatus</name>
    <dbReference type="NCBI Taxonomy" id="210409"/>
    <lineage>
        <taxon>Eukaryota</taxon>
        <taxon>Metazoa</taxon>
        <taxon>Ecdysozoa</taxon>
        <taxon>Arthropoda</taxon>
        <taxon>Crustacea</taxon>
        <taxon>Multicrustacea</taxon>
        <taxon>Malacostraca</taxon>
        <taxon>Eumalacostraca</taxon>
        <taxon>Eucarida</taxon>
        <taxon>Decapoda</taxon>
        <taxon>Pleocyemata</taxon>
        <taxon>Brachyura</taxon>
        <taxon>Eubrachyura</taxon>
        <taxon>Portunoidea</taxon>
        <taxon>Portunidae</taxon>
        <taxon>Portuninae</taxon>
        <taxon>Portunus</taxon>
    </lineage>
</organism>